<dbReference type="PANTHER" id="PTHR43364:SF4">
    <property type="entry name" value="NAD(P)-LINKED OXIDOREDUCTASE SUPERFAMILY PROTEIN"/>
    <property type="match status" value="1"/>
</dbReference>
<feature type="compositionally biased region" description="Pro residues" evidence="2">
    <location>
        <begin position="54"/>
        <end position="63"/>
    </location>
</feature>
<dbReference type="EMBL" id="CAJHUC010001852">
    <property type="protein sequence ID" value="CAD7702501.1"/>
    <property type="molecule type" value="Genomic_DNA"/>
</dbReference>
<dbReference type="InterPro" id="IPR050523">
    <property type="entry name" value="AKR_Detox_Biosynth"/>
</dbReference>
<keyword evidence="5" id="KW-1185">Reference proteome</keyword>
<reference evidence="4" key="1">
    <citation type="submission" date="2020-12" db="EMBL/GenBank/DDBJ databases">
        <authorList>
            <person name="Iha C."/>
        </authorList>
    </citation>
    <scope>NUCLEOTIDE SEQUENCE</scope>
</reference>
<feature type="domain" description="NADP-dependent oxidoreductase" evidence="3">
    <location>
        <begin position="101"/>
        <end position="432"/>
    </location>
</feature>
<comment type="caution">
    <text evidence="4">The sequence shown here is derived from an EMBL/GenBank/DDBJ whole genome shotgun (WGS) entry which is preliminary data.</text>
</comment>
<dbReference type="Pfam" id="PF00248">
    <property type="entry name" value="Aldo_ket_red"/>
    <property type="match status" value="1"/>
</dbReference>
<feature type="region of interest" description="Disordered" evidence="2">
    <location>
        <begin position="1"/>
        <end position="90"/>
    </location>
</feature>
<organism evidence="4 5">
    <name type="scientific">Ostreobium quekettii</name>
    <dbReference type="NCBI Taxonomy" id="121088"/>
    <lineage>
        <taxon>Eukaryota</taxon>
        <taxon>Viridiplantae</taxon>
        <taxon>Chlorophyta</taxon>
        <taxon>core chlorophytes</taxon>
        <taxon>Ulvophyceae</taxon>
        <taxon>TCBD clade</taxon>
        <taxon>Bryopsidales</taxon>
        <taxon>Ostreobineae</taxon>
        <taxon>Ostreobiaceae</taxon>
        <taxon>Ostreobium</taxon>
    </lineage>
</organism>
<dbReference type="InterPro" id="IPR036812">
    <property type="entry name" value="NAD(P)_OxRdtase_dom_sf"/>
</dbReference>
<evidence type="ECO:0000256" key="2">
    <source>
        <dbReference type="SAM" id="MobiDB-lite"/>
    </source>
</evidence>
<evidence type="ECO:0000313" key="5">
    <source>
        <dbReference type="Proteomes" id="UP000708148"/>
    </source>
</evidence>
<dbReference type="PANTHER" id="PTHR43364">
    <property type="entry name" value="NADH-SPECIFIC METHYLGLYOXAL REDUCTASE-RELATED"/>
    <property type="match status" value="1"/>
</dbReference>
<dbReference type="OrthoDB" id="2310150at2759"/>
<dbReference type="CDD" id="cd19094">
    <property type="entry name" value="AKR_Tas-like"/>
    <property type="match status" value="1"/>
</dbReference>
<dbReference type="GO" id="GO:0016491">
    <property type="term" value="F:oxidoreductase activity"/>
    <property type="evidence" value="ECO:0007669"/>
    <property type="project" value="UniProtKB-KW"/>
</dbReference>
<dbReference type="AlphaFoldDB" id="A0A8S1JF37"/>
<keyword evidence="1" id="KW-0560">Oxidoreductase</keyword>
<evidence type="ECO:0000259" key="3">
    <source>
        <dbReference type="Pfam" id="PF00248"/>
    </source>
</evidence>
<sequence length="443" mass="48927">MRGMDEEVVYVHTGSPSPSRLGISGRYRSTPRPPASRRHPRDFRAGAMSLRPSPARPLPPPGLRPSIRLPPSRHRVAATPPDVTLDRVPLGHSDLTVPEACLGTMMFGSQLSESQAHNVMDFAADCGITFFDTAEMYPVPPDAATHGNSSRIVGAWLRRARREDFVVATKVVGHSEEHGWVLANRTEPPGGGGGPARVDGRSIKAAVEGELRRLRTDYIDVMQIHWPDRYVPLFGRKQYFAEHERDSVSFEEQAAAMGELIREGKIRHWGLSNETTFGVMEHCRAADAVGVERPISIQNSYSLLDRNFETELAEACSPRNMNIGLLPWCAAAAGALSGKYCRGKPPGSRLSIFKGIYTRFVSERSLRAIEEYVKIAEKAGISGMQLAYLFCKSRSFIPSTIIAASNNEQLEENVRAFGMRMADDVLAAINEVHLRHTNPQNSD</sequence>
<gene>
    <name evidence="4" type="ORF">OSTQU699_LOCUS7858</name>
</gene>
<dbReference type="InterPro" id="IPR023210">
    <property type="entry name" value="NADP_OxRdtase_dom"/>
</dbReference>
<dbReference type="Gene3D" id="3.20.20.100">
    <property type="entry name" value="NADP-dependent oxidoreductase domain"/>
    <property type="match status" value="1"/>
</dbReference>
<evidence type="ECO:0000256" key="1">
    <source>
        <dbReference type="ARBA" id="ARBA00023002"/>
    </source>
</evidence>
<name>A0A8S1JF37_9CHLO</name>
<dbReference type="Proteomes" id="UP000708148">
    <property type="component" value="Unassembled WGS sequence"/>
</dbReference>
<proteinExistence type="predicted"/>
<accession>A0A8S1JF37</accession>
<protein>
    <recommendedName>
        <fullName evidence="3">NADP-dependent oxidoreductase domain-containing protein</fullName>
    </recommendedName>
</protein>
<dbReference type="SUPFAM" id="SSF51430">
    <property type="entry name" value="NAD(P)-linked oxidoreductase"/>
    <property type="match status" value="1"/>
</dbReference>
<evidence type="ECO:0000313" key="4">
    <source>
        <dbReference type="EMBL" id="CAD7702501.1"/>
    </source>
</evidence>